<feature type="domain" description="Glycosyl hydrolases family 2 sugar binding" evidence="7">
    <location>
        <begin position="103"/>
        <end position="174"/>
    </location>
</feature>
<dbReference type="InterPro" id="IPR006103">
    <property type="entry name" value="Glyco_hydro_2_cat"/>
</dbReference>
<organism evidence="8 9">
    <name type="scientific">Pelagicoccus enzymogenes</name>
    <dbReference type="NCBI Taxonomy" id="2773457"/>
    <lineage>
        <taxon>Bacteria</taxon>
        <taxon>Pseudomonadati</taxon>
        <taxon>Verrucomicrobiota</taxon>
        <taxon>Opitutia</taxon>
        <taxon>Puniceicoccales</taxon>
        <taxon>Pelagicoccaceae</taxon>
        <taxon>Pelagicoccus</taxon>
    </lineage>
</organism>
<name>A0A927FA18_9BACT</name>
<dbReference type="InterPro" id="IPR051913">
    <property type="entry name" value="GH2_Domain-Containing"/>
</dbReference>
<keyword evidence="2" id="KW-0378">Hydrolase</keyword>
<dbReference type="SUPFAM" id="SSF49785">
    <property type="entry name" value="Galactose-binding domain-like"/>
    <property type="match status" value="1"/>
</dbReference>
<dbReference type="Pfam" id="PF02837">
    <property type="entry name" value="Glyco_hydro_2_N"/>
    <property type="match status" value="1"/>
</dbReference>
<proteinExistence type="inferred from homology"/>
<dbReference type="InterPro" id="IPR008979">
    <property type="entry name" value="Galactose-bd-like_sf"/>
</dbReference>
<evidence type="ECO:0000256" key="4">
    <source>
        <dbReference type="SAM" id="SignalP"/>
    </source>
</evidence>
<dbReference type="InterPro" id="IPR036156">
    <property type="entry name" value="Beta-gal/glucu_dom_sf"/>
</dbReference>
<evidence type="ECO:0000256" key="2">
    <source>
        <dbReference type="ARBA" id="ARBA00022801"/>
    </source>
</evidence>
<accession>A0A927FA18</accession>
<dbReference type="InterPro" id="IPR013783">
    <property type="entry name" value="Ig-like_fold"/>
</dbReference>
<dbReference type="EMBL" id="JACYFG010000040">
    <property type="protein sequence ID" value="MBD5781262.1"/>
    <property type="molecule type" value="Genomic_DNA"/>
</dbReference>
<evidence type="ECO:0000259" key="5">
    <source>
        <dbReference type="Pfam" id="PF00703"/>
    </source>
</evidence>
<feature type="domain" description="Glycoside hydrolase family 2 immunoglobulin-like beta-sandwich" evidence="5">
    <location>
        <begin position="266"/>
        <end position="306"/>
    </location>
</feature>
<dbReference type="RefSeq" id="WP_191618361.1">
    <property type="nucleotide sequence ID" value="NZ_JACYFG010000040.1"/>
</dbReference>
<sequence length="626" mass="71886">MKLIPLSLSLLFASAGSAEEWSPVEGSMLTEWGEKVTPENAWTEYPRPQMERGDWTNLNGLWDVKVQHRSARQPEEWEGKILVPYALETPLSGVGKRLEQDEVIWYRKQFKLKSKPKARTLLNFEGVDYESRVWVNGQMVGSHVGGNLPFSFDVSEALQQGENEIVLRVTDETDSFDRYQLRGKQKRDNKGIWYTPSSGIWQTVWLEQVSETFVERLVIEADMFGELRIEAELGGEPIAGAQLRVSIFDDSKPLASKLVTGLRNEQVLRPVSLWSPDSPKLYDLKVELIDSRGEVLDTVESYAGFRTVGKAKDENGDWRFTMNGEQVFHFGPLDQGWWPDGFLNPPADEAIVWEMDFLKAAGFNMIRKHKKVEPRRYYYHADRLGFVVWQDHVSGGAGGDEWPKWKSLRAVEAGYEPRNANHWNGEQDALDADWPDWAHEQCMAELKVMIDTLYNNPSVVVWTTFNERWGQHRTMEVGRWVEDYDQTRLLNIASGGNFFEVGDIADEHRYPMPYFPVDVELYDDYLKVSGEYGGHGYAVEGHLWDTEKRNWGYGGLPKNFEEYVERYEKGSQELGDLRRKGVTGGVYTQTTDVEGEINGLITYDRRVVKIPAKRLAEIHKKSGLMD</sequence>
<evidence type="ECO:0000256" key="1">
    <source>
        <dbReference type="ARBA" id="ARBA00007401"/>
    </source>
</evidence>
<dbReference type="Gene3D" id="2.60.120.260">
    <property type="entry name" value="Galactose-binding domain-like"/>
    <property type="match status" value="1"/>
</dbReference>
<dbReference type="GO" id="GO:0005975">
    <property type="term" value="P:carbohydrate metabolic process"/>
    <property type="evidence" value="ECO:0007669"/>
    <property type="project" value="InterPro"/>
</dbReference>
<dbReference type="AlphaFoldDB" id="A0A927FA18"/>
<dbReference type="InterPro" id="IPR006104">
    <property type="entry name" value="Glyco_hydro_2_N"/>
</dbReference>
<dbReference type="PANTHER" id="PTHR42732:SF2">
    <property type="entry name" value="BETA-MANNOSIDASE"/>
    <property type="match status" value="1"/>
</dbReference>
<dbReference type="Pfam" id="PF02836">
    <property type="entry name" value="Glyco_hydro_2_C"/>
    <property type="match status" value="1"/>
</dbReference>
<feature type="chain" id="PRO_5036725962" evidence="4">
    <location>
        <begin position="19"/>
        <end position="626"/>
    </location>
</feature>
<dbReference type="SUPFAM" id="SSF51445">
    <property type="entry name" value="(Trans)glycosidases"/>
    <property type="match status" value="1"/>
</dbReference>
<dbReference type="Proteomes" id="UP000622317">
    <property type="component" value="Unassembled WGS sequence"/>
</dbReference>
<protein>
    <submittedName>
        <fullName evidence="8">Beta galactosidase jelly roll domain-containing protein</fullName>
    </submittedName>
</protein>
<reference evidence="8" key="1">
    <citation type="submission" date="2020-09" db="EMBL/GenBank/DDBJ databases">
        <title>Pelagicoccus enzymogenes sp. nov. with an EPS production, isolated from marine sediment.</title>
        <authorList>
            <person name="Feng X."/>
        </authorList>
    </citation>
    <scope>NUCLEOTIDE SEQUENCE</scope>
    <source>
        <strain evidence="8">NFK12</strain>
    </source>
</reference>
<dbReference type="Pfam" id="PF00703">
    <property type="entry name" value="Glyco_hydro_2"/>
    <property type="match status" value="1"/>
</dbReference>
<keyword evidence="4" id="KW-0732">Signal</keyword>
<evidence type="ECO:0000256" key="3">
    <source>
        <dbReference type="ARBA" id="ARBA00023295"/>
    </source>
</evidence>
<keyword evidence="3" id="KW-0326">Glycosidase</keyword>
<dbReference type="PANTHER" id="PTHR42732">
    <property type="entry name" value="BETA-GALACTOSIDASE"/>
    <property type="match status" value="1"/>
</dbReference>
<comment type="similarity">
    <text evidence="1">Belongs to the glycosyl hydrolase 2 family.</text>
</comment>
<comment type="caution">
    <text evidence="8">The sequence shown here is derived from an EMBL/GenBank/DDBJ whole genome shotgun (WGS) entry which is preliminary data.</text>
</comment>
<keyword evidence="9" id="KW-1185">Reference proteome</keyword>
<dbReference type="Gene3D" id="3.20.20.80">
    <property type="entry name" value="Glycosidases"/>
    <property type="match status" value="1"/>
</dbReference>
<evidence type="ECO:0000313" key="8">
    <source>
        <dbReference type="EMBL" id="MBD5781262.1"/>
    </source>
</evidence>
<evidence type="ECO:0000259" key="6">
    <source>
        <dbReference type="Pfam" id="PF02836"/>
    </source>
</evidence>
<feature type="signal peptide" evidence="4">
    <location>
        <begin position="1"/>
        <end position="18"/>
    </location>
</feature>
<gene>
    <name evidence="8" type="ORF">IEN85_17310</name>
</gene>
<dbReference type="InterPro" id="IPR006102">
    <property type="entry name" value="Ig-like_GH2"/>
</dbReference>
<feature type="domain" description="Glycoside hydrolase family 2 catalytic" evidence="6">
    <location>
        <begin position="349"/>
        <end position="505"/>
    </location>
</feature>
<evidence type="ECO:0000313" key="9">
    <source>
        <dbReference type="Proteomes" id="UP000622317"/>
    </source>
</evidence>
<dbReference type="GO" id="GO:0004553">
    <property type="term" value="F:hydrolase activity, hydrolyzing O-glycosyl compounds"/>
    <property type="evidence" value="ECO:0007669"/>
    <property type="project" value="InterPro"/>
</dbReference>
<dbReference type="Gene3D" id="2.60.40.10">
    <property type="entry name" value="Immunoglobulins"/>
    <property type="match status" value="1"/>
</dbReference>
<dbReference type="InterPro" id="IPR017853">
    <property type="entry name" value="GH"/>
</dbReference>
<dbReference type="SUPFAM" id="SSF49303">
    <property type="entry name" value="beta-Galactosidase/glucuronidase domain"/>
    <property type="match status" value="1"/>
</dbReference>
<evidence type="ECO:0000259" key="7">
    <source>
        <dbReference type="Pfam" id="PF02837"/>
    </source>
</evidence>